<feature type="non-terminal residue" evidence="3">
    <location>
        <position position="1"/>
    </location>
</feature>
<organism evidence="3 4">
    <name type="scientific">Ambispora leptoticha</name>
    <dbReference type="NCBI Taxonomy" id="144679"/>
    <lineage>
        <taxon>Eukaryota</taxon>
        <taxon>Fungi</taxon>
        <taxon>Fungi incertae sedis</taxon>
        <taxon>Mucoromycota</taxon>
        <taxon>Glomeromycotina</taxon>
        <taxon>Glomeromycetes</taxon>
        <taxon>Archaeosporales</taxon>
        <taxon>Ambisporaceae</taxon>
        <taxon>Ambispora</taxon>
    </lineage>
</organism>
<keyword evidence="1" id="KW-0863">Zinc-finger</keyword>
<sequence length="136" mass="15387">CHLGSPLRDVQFHFGYMLILSQFYPIVSVRCINILDMSLSSLKTLAYNILKETGDIVQDTENLEPLQCSICKEKILTLTYESFTILGGCGHIFHRMCIEKKILYTTPSICPFTGCSRSVENIDETQRRVSVSSEIS</sequence>
<keyword evidence="1" id="KW-0862">Zinc</keyword>
<dbReference type="EMBL" id="CAJVPS010057486">
    <property type="protein sequence ID" value="CAG8778787.1"/>
    <property type="molecule type" value="Genomic_DNA"/>
</dbReference>
<evidence type="ECO:0000256" key="1">
    <source>
        <dbReference type="PROSITE-ProRule" id="PRU00175"/>
    </source>
</evidence>
<dbReference type="Proteomes" id="UP000789508">
    <property type="component" value="Unassembled WGS sequence"/>
</dbReference>
<dbReference type="SUPFAM" id="SSF57850">
    <property type="entry name" value="RING/U-box"/>
    <property type="match status" value="1"/>
</dbReference>
<evidence type="ECO:0000313" key="4">
    <source>
        <dbReference type="Proteomes" id="UP000789508"/>
    </source>
</evidence>
<name>A0A9N9JH33_9GLOM</name>
<comment type="caution">
    <text evidence="3">The sequence shown here is derived from an EMBL/GenBank/DDBJ whole genome shotgun (WGS) entry which is preliminary data.</text>
</comment>
<dbReference type="PROSITE" id="PS50089">
    <property type="entry name" value="ZF_RING_2"/>
    <property type="match status" value="1"/>
</dbReference>
<dbReference type="InterPro" id="IPR013083">
    <property type="entry name" value="Znf_RING/FYVE/PHD"/>
</dbReference>
<protein>
    <submittedName>
        <fullName evidence="3">3554_t:CDS:1</fullName>
    </submittedName>
</protein>
<evidence type="ECO:0000259" key="2">
    <source>
        <dbReference type="PROSITE" id="PS50089"/>
    </source>
</evidence>
<gene>
    <name evidence="3" type="ORF">ALEPTO_LOCUS14553</name>
</gene>
<feature type="non-terminal residue" evidence="3">
    <location>
        <position position="136"/>
    </location>
</feature>
<keyword evidence="1" id="KW-0479">Metal-binding</keyword>
<dbReference type="SMART" id="SM00184">
    <property type="entry name" value="RING"/>
    <property type="match status" value="1"/>
</dbReference>
<proteinExistence type="predicted"/>
<accession>A0A9N9JH33</accession>
<dbReference type="AlphaFoldDB" id="A0A9N9JH33"/>
<keyword evidence="4" id="KW-1185">Reference proteome</keyword>
<dbReference type="InterPro" id="IPR001841">
    <property type="entry name" value="Znf_RING"/>
</dbReference>
<reference evidence="3" key="1">
    <citation type="submission" date="2021-06" db="EMBL/GenBank/DDBJ databases">
        <authorList>
            <person name="Kallberg Y."/>
            <person name="Tangrot J."/>
            <person name="Rosling A."/>
        </authorList>
    </citation>
    <scope>NUCLEOTIDE SEQUENCE</scope>
    <source>
        <strain evidence="3">FL130A</strain>
    </source>
</reference>
<dbReference type="OrthoDB" id="2304422at2759"/>
<dbReference type="GO" id="GO:0008270">
    <property type="term" value="F:zinc ion binding"/>
    <property type="evidence" value="ECO:0007669"/>
    <property type="project" value="UniProtKB-KW"/>
</dbReference>
<feature type="domain" description="RING-type" evidence="2">
    <location>
        <begin position="68"/>
        <end position="111"/>
    </location>
</feature>
<dbReference type="Gene3D" id="3.30.40.10">
    <property type="entry name" value="Zinc/RING finger domain, C3HC4 (zinc finger)"/>
    <property type="match status" value="1"/>
</dbReference>
<evidence type="ECO:0000313" key="3">
    <source>
        <dbReference type="EMBL" id="CAG8778787.1"/>
    </source>
</evidence>